<evidence type="ECO:0000256" key="1">
    <source>
        <dbReference type="SAM" id="SignalP"/>
    </source>
</evidence>
<proteinExistence type="predicted"/>
<evidence type="ECO:0000313" key="3">
    <source>
        <dbReference type="Proteomes" id="UP001634394"/>
    </source>
</evidence>
<name>A0ABD3XQV7_SINWO</name>
<organism evidence="2 3">
    <name type="scientific">Sinanodonta woodiana</name>
    <name type="common">Chinese pond mussel</name>
    <name type="synonym">Anodonta woodiana</name>
    <dbReference type="NCBI Taxonomy" id="1069815"/>
    <lineage>
        <taxon>Eukaryota</taxon>
        <taxon>Metazoa</taxon>
        <taxon>Spiralia</taxon>
        <taxon>Lophotrochozoa</taxon>
        <taxon>Mollusca</taxon>
        <taxon>Bivalvia</taxon>
        <taxon>Autobranchia</taxon>
        <taxon>Heteroconchia</taxon>
        <taxon>Palaeoheterodonta</taxon>
        <taxon>Unionida</taxon>
        <taxon>Unionoidea</taxon>
        <taxon>Unionidae</taxon>
        <taxon>Unioninae</taxon>
        <taxon>Sinanodonta</taxon>
    </lineage>
</organism>
<dbReference type="Gene3D" id="3.10.100.10">
    <property type="entry name" value="Mannose-Binding Protein A, subunit A"/>
    <property type="match status" value="1"/>
</dbReference>
<evidence type="ECO:0008006" key="4">
    <source>
        <dbReference type="Google" id="ProtNLM"/>
    </source>
</evidence>
<dbReference type="InterPro" id="IPR016187">
    <property type="entry name" value="CTDL_fold"/>
</dbReference>
<dbReference type="AlphaFoldDB" id="A0ABD3XQV7"/>
<sequence>MLLSRTHLVSVSIFLLVAVSLATDTMASLCSKWNSDNSSESNIDSSVVSWERNECSLIDGAMFCVRDPSCRSFFHHASLKKCLGSQSYKRGLPASHATQKGWEYFTQSLDCDEGYIYNQSLGVCYKYHAEHMTYTKAMAVCETESAKLLIIRNEAEFKHFSNIKGINTLLFSRS</sequence>
<feature type="signal peptide" evidence="1">
    <location>
        <begin position="1"/>
        <end position="22"/>
    </location>
</feature>
<evidence type="ECO:0000313" key="2">
    <source>
        <dbReference type="EMBL" id="KAL3888604.1"/>
    </source>
</evidence>
<dbReference type="InterPro" id="IPR016186">
    <property type="entry name" value="C-type_lectin-like/link_sf"/>
</dbReference>
<comment type="caution">
    <text evidence="2">The sequence shown here is derived from an EMBL/GenBank/DDBJ whole genome shotgun (WGS) entry which is preliminary data.</text>
</comment>
<keyword evidence="3" id="KW-1185">Reference proteome</keyword>
<dbReference type="Proteomes" id="UP001634394">
    <property type="component" value="Unassembled WGS sequence"/>
</dbReference>
<dbReference type="EMBL" id="JBJQND010000001">
    <property type="protein sequence ID" value="KAL3888604.1"/>
    <property type="molecule type" value="Genomic_DNA"/>
</dbReference>
<feature type="chain" id="PRO_5044862020" description="C-type lectin domain-containing protein" evidence="1">
    <location>
        <begin position="23"/>
        <end position="174"/>
    </location>
</feature>
<dbReference type="CDD" id="cd00037">
    <property type="entry name" value="CLECT"/>
    <property type="match status" value="1"/>
</dbReference>
<protein>
    <recommendedName>
        <fullName evidence="4">C-type lectin domain-containing protein</fullName>
    </recommendedName>
</protein>
<keyword evidence="1" id="KW-0732">Signal</keyword>
<gene>
    <name evidence="2" type="ORF">ACJMK2_000969</name>
</gene>
<reference evidence="2 3" key="1">
    <citation type="submission" date="2024-11" db="EMBL/GenBank/DDBJ databases">
        <title>Chromosome-level genome assembly of the freshwater bivalve Anodonta woodiana.</title>
        <authorList>
            <person name="Chen X."/>
        </authorList>
    </citation>
    <scope>NUCLEOTIDE SEQUENCE [LARGE SCALE GENOMIC DNA]</scope>
    <source>
        <strain evidence="2">MN2024</strain>
        <tissue evidence="2">Gills</tissue>
    </source>
</reference>
<accession>A0ABD3XQV7</accession>
<dbReference type="SUPFAM" id="SSF56436">
    <property type="entry name" value="C-type lectin-like"/>
    <property type="match status" value="1"/>
</dbReference>